<name>A0A7W3LSQ4_ACTNM</name>
<dbReference type="RefSeq" id="WP_182845799.1">
    <property type="nucleotide sequence ID" value="NZ_BAAALP010000072.1"/>
</dbReference>
<comment type="caution">
    <text evidence="1">The sequence shown here is derived from an EMBL/GenBank/DDBJ whole genome shotgun (WGS) entry which is preliminary data.</text>
</comment>
<dbReference type="InterPro" id="IPR046003">
    <property type="entry name" value="DUF5959"/>
</dbReference>
<keyword evidence="2" id="KW-1185">Reference proteome</keyword>
<evidence type="ECO:0000313" key="2">
    <source>
        <dbReference type="Proteomes" id="UP000572680"/>
    </source>
</evidence>
<protein>
    <submittedName>
        <fullName evidence="1">Uncharacterized protein</fullName>
    </submittedName>
</protein>
<evidence type="ECO:0000313" key="1">
    <source>
        <dbReference type="EMBL" id="MBA8953629.1"/>
    </source>
</evidence>
<accession>A0A7W3LSQ4</accession>
<dbReference type="EMBL" id="JACJIA010000007">
    <property type="protein sequence ID" value="MBA8953629.1"/>
    <property type="molecule type" value="Genomic_DNA"/>
</dbReference>
<dbReference type="AlphaFoldDB" id="A0A7W3LSQ4"/>
<dbReference type="Proteomes" id="UP000572680">
    <property type="component" value="Unassembled WGS sequence"/>
</dbReference>
<gene>
    <name evidence="1" type="ORF">HNR61_005282</name>
</gene>
<sequence>MELVRFDDGENSVIVEIVDSDPRGSLEARITATSEFAHGRLDEVFLLNEDLDEWATVLDALSAGRPAAWMEEGRGPQLRIVPVEFNGPAGPRAAAEITVKDAVGSLTSVTLPVSLPHDWIEDHRGRLERARTLLRRPSR</sequence>
<organism evidence="1 2">
    <name type="scientific">Actinomadura namibiensis</name>
    <dbReference type="NCBI Taxonomy" id="182080"/>
    <lineage>
        <taxon>Bacteria</taxon>
        <taxon>Bacillati</taxon>
        <taxon>Actinomycetota</taxon>
        <taxon>Actinomycetes</taxon>
        <taxon>Streptosporangiales</taxon>
        <taxon>Thermomonosporaceae</taxon>
        <taxon>Actinomadura</taxon>
    </lineage>
</organism>
<reference evidence="1 2" key="1">
    <citation type="submission" date="2020-08" db="EMBL/GenBank/DDBJ databases">
        <title>Genomic Encyclopedia of Type Strains, Phase IV (KMG-IV): sequencing the most valuable type-strain genomes for metagenomic binning, comparative biology and taxonomic classification.</title>
        <authorList>
            <person name="Goeker M."/>
        </authorList>
    </citation>
    <scope>NUCLEOTIDE SEQUENCE [LARGE SCALE GENOMIC DNA]</scope>
    <source>
        <strain evidence="1 2">DSM 44197</strain>
    </source>
</reference>
<proteinExistence type="predicted"/>
<dbReference type="Pfam" id="PF19384">
    <property type="entry name" value="DUF5959"/>
    <property type="match status" value="1"/>
</dbReference>